<evidence type="ECO:0000313" key="2">
    <source>
        <dbReference type="WBParaSite" id="BXY_0442900.1"/>
    </source>
</evidence>
<sequence length="153" mass="16904">MAQPLQTTEQTHKIQRSRQVKAPLQIVGAVKIATAPTDPAVLTVLTINSAQAQHKTPSTLVRIPMHLPVRAIKTAMPLLMDLVLVIRLLSPRRKALVKHVLAVKLLGLTRQTLDSAPALRQTHMAQATDMAPTMAKMLNHAHYRTHCLVTVRM</sequence>
<dbReference type="Proteomes" id="UP000095284">
    <property type="component" value="Unplaced"/>
</dbReference>
<dbReference type="WBParaSite" id="BXY_0442900.1">
    <property type="protein sequence ID" value="BXY_0442900.1"/>
    <property type="gene ID" value="BXY_0442900"/>
</dbReference>
<reference evidence="2" key="1">
    <citation type="submission" date="2016-11" db="UniProtKB">
        <authorList>
            <consortium name="WormBaseParasite"/>
        </authorList>
    </citation>
    <scope>IDENTIFICATION</scope>
</reference>
<protein>
    <submittedName>
        <fullName evidence="2">Uncharacterized protein</fullName>
    </submittedName>
</protein>
<accession>A0A1I7RUL9</accession>
<organism evidence="1 2">
    <name type="scientific">Bursaphelenchus xylophilus</name>
    <name type="common">Pinewood nematode worm</name>
    <name type="synonym">Aphelenchoides xylophilus</name>
    <dbReference type="NCBI Taxonomy" id="6326"/>
    <lineage>
        <taxon>Eukaryota</taxon>
        <taxon>Metazoa</taxon>
        <taxon>Ecdysozoa</taxon>
        <taxon>Nematoda</taxon>
        <taxon>Chromadorea</taxon>
        <taxon>Rhabditida</taxon>
        <taxon>Tylenchina</taxon>
        <taxon>Tylenchomorpha</taxon>
        <taxon>Aphelenchoidea</taxon>
        <taxon>Aphelenchoididae</taxon>
        <taxon>Bursaphelenchus</taxon>
    </lineage>
</organism>
<name>A0A1I7RUL9_BURXY</name>
<evidence type="ECO:0000313" key="1">
    <source>
        <dbReference type="Proteomes" id="UP000095284"/>
    </source>
</evidence>
<dbReference type="AlphaFoldDB" id="A0A1I7RUL9"/>
<proteinExistence type="predicted"/>